<evidence type="ECO:0000313" key="3">
    <source>
        <dbReference type="Proteomes" id="UP000271031"/>
    </source>
</evidence>
<dbReference type="EMBL" id="RHHQ01000003">
    <property type="protein sequence ID" value="RNB92370.1"/>
    <property type="molecule type" value="Genomic_DNA"/>
</dbReference>
<protein>
    <submittedName>
        <fullName evidence="2">S-layer homology domain-containing protein</fullName>
    </submittedName>
</protein>
<dbReference type="OrthoDB" id="2474554at2"/>
<name>A0A3M8DW17_9BACL</name>
<feature type="domain" description="SLH" evidence="1">
    <location>
        <begin position="24"/>
        <end position="86"/>
    </location>
</feature>
<dbReference type="Proteomes" id="UP000271031">
    <property type="component" value="Unassembled WGS sequence"/>
</dbReference>
<evidence type="ECO:0000313" key="2">
    <source>
        <dbReference type="EMBL" id="RNB92370.1"/>
    </source>
</evidence>
<sequence>MARKALIICLLFLLLIPVGATAAAPAPGFTDISRHWAKDYINSLAALGIYKGFGKEFRPDSPTTRGEALLLLNRAYQASYGVVAGPVTTNHLDAKHWAADEIRDFLGNLNGVFYTDMHSYSQFNPGENMLYYLWLASSGKKMKYVDFPSSNWYLTQAYLSQPLSREEASMILFHAMAPAIRNQLQATPLDVESRFTGFYKWKQPSNYLDTSSPFATALQGFPIYTPGEKYFYPEKTVTRAEFAVNLVRFYEASGKYRDIQLPVNKMNLLFSAATYAYRQQNSTEMDRYFGDEAKKSLSQAAAAMGEKVVPLHQYTGTLNVIESSTDQMIITGQYKDGKVGGYQVTYYCSVDPSKSNPYGWIIRGVNVAQK</sequence>
<reference evidence="2 3" key="1">
    <citation type="submission" date="2018-10" db="EMBL/GenBank/DDBJ databases">
        <title>Phylogenomics of Brevibacillus.</title>
        <authorList>
            <person name="Dunlap C."/>
        </authorList>
    </citation>
    <scope>NUCLEOTIDE SEQUENCE [LARGE SCALE GENOMIC DNA]</scope>
    <source>
        <strain evidence="2 3">JCM 15716</strain>
    </source>
</reference>
<accession>A0A3M8DW17</accession>
<dbReference type="PROSITE" id="PS51272">
    <property type="entry name" value="SLH"/>
    <property type="match status" value="1"/>
</dbReference>
<dbReference type="RefSeq" id="WP_122916076.1">
    <property type="nucleotide sequence ID" value="NZ_RHHQ01000003.1"/>
</dbReference>
<keyword evidence="3" id="KW-1185">Reference proteome</keyword>
<evidence type="ECO:0000259" key="1">
    <source>
        <dbReference type="PROSITE" id="PS51272"/>
    </source>
</evidence>
<dbReference type="AlphaFoldDB" id="A0A3M8DW17"/>
<comment type="caution">
    <text evidence="2">The sequence shown here is derived from an EMBL/GenBank/DDBJ whole genome shotgun (WGS) entry which is preliminary data.</text>
</comment>
<dbReference type="Pfam" id="PF00395">
    <property type="entry name" value="SLH"/>
    <property type="match status" value="2"/>
</dbReference>
<dbReference type="InterPro" id="IPR001119">
    <property type="entry name" value="SLH_dom"/>
</dbReference>
<gene>
    <name evidence="2" type="ORF">EDM56_01340</name>
</gene>
<organism evidence="2 3">
    <name type="scientific">Brevibacillus fluminis</name>
    <dbReference type="NCBI Taxonomy" id="511487"/>
    <lineage>
        <taxon>Bacteria</taxon>
        <taxon>Bacillati</taxon>
        <taxon>Bacillota</taxon>
        <taxon>Bacilli</taxon>
        <taxon>Bacillales</taxon>
        <taxon>Paenibacillaceae</taxon>
        <taxon>Brevibacillus</taxon>
    </lineage>
</organism>
<proteinExistence type="predicted"/>